<feature type="compositionally biased region" description="Low complexity" evidence="1">
    <location>
        <begin position="88"/>
        <end position="113"/>
    </location>
</feature>
<proteinExistence type="predicted"/>
<dbReference type="Proteomes" id="UP000663887">
    <property type="component" value="Unassembled WGS sequence"/>
</dbReference>
<dbReference type="Proteomes" id="UP000663834">
    <property type="component" value="Unassembled WGS sequence"/>
</dbReference>
<evidence type="ECO:0000313" key="4">
    <source>
        <dbReference type="EMBL" id="CAF1996439.1"/>
    </source>
</evidence>
<dbReference type="OrthoDB" id="10041157at2759"/>
<evidence type="ECO:0000313" key="2">
    <source>
        <dbReference type="EMBL" id="CAF1500134.1"/>
    </source>
</evidence>
<evidence type="ECO:0000313" key="8">
    <source>
        <dbReference type="EMBL" id="CAF3817080.1"/>
    </source>
</evidence>
<protein>
    <submittedName>
        <fullName evidence="4">Uncharacterized protein</fullName>
    </submittedName>
</protein>
<reference evidence="4" key="1">
    <citation type="submission" date="2021-02" db="EMBL/GenBank/DDBJ databases">
        <authorList>
            <person name="Nowell W R."/>
        </authorList>
    </citation>
    <scope>NUCLEOTIDE SEQUENCE</scope>
</reference>
<evidence type="ECO:0000313" key="6">
    <source>
        <dbReference type="EMBL" id="CAF3784442.1"/>
    </source>
</evidence>
<dbReference type="AlphaFoldDB" id="A0A816MRY7"/>
<dbReference type="EMBL" id="CAJNOV010013800">
    <property type="protein sequence ID" value="CAF1532432.1"/>
    <property type="molecule type" value="Genomic_DNA"/>
</dbReference>
<feature type="region of interest" description="Disordered" evidence="1">
    <location>
        <begin position="76"/>
        <end position="136"/>
    </location>
</feature>
<dbReference type="EMBL" id="CAJOBJ010000360">
    <property type="protein sequence ID" value="CAF3817080.1"/>
    <property type="molecule type" value="Genomic_DNA"/>
</dbReference>
<feature type="compositionally biased region" description="Polar residues" evidence="1">
    <location>
        <begin position="124"/>
        <end position="136"/>
    </location>
</feature>
<dbReference type="EMBL" id="CAJNRG010000342">
    <property type="protein sequence ID" value="CAF1996439.1"/>
    <property type="molecule type" value="Genomic_DNA"/>
</dbReference>
<evidence type="ECO:0000256" key="1">
    <source>
        <dbReference type="SAM" id="MobiDB-lite"/>
    </source>
</evidence>
<dbReference type="EMBL" id="CAJNRE010014763">
    <property type="protein sequence ID" value="CAF2130927.1"/>
    <property type="molecule type" value="Genomic_DNA"/>
</dbReference>
<dbReference type="EMBL" id="CAJNOW010006913">
    <property type="protein sequence ID" value="CAF1500134.1"/>
    <property type="molecule type" value="Genomic_DNA"/>
</dbReference>
<evidence type="ECO:0000313" key="3">
    <source>
        <dbReference type="EMBL" id="CAF1532432.1"/>
    </source>
</evidence>
<evidence type="ECO:0000313" key="5">
    <source>
        <dbReference type="EMBL" id="CAF2130927.1"/>
    </source>
</evidence>
<name>A0A816MRY7_9BILA</name>
<organism evidence="4 10">
    <name type="scientific">Rotaria magnacalcarata</name>
    <dbReference type="NCBI Taxonomy" id="392030"/>
    <lineage>
        <taxon>Eukaryota</taxon>
        <taxon>Metazoa</taxon>
        <taxon>Spiralia</taxon>
        <taxon>Gnathifera</taxon>
        <taxon>Rotifera</taxon>
        <taxon>Eurotatoria</taxon>
        <taxon>Bdelloidea</taxon>
        <taxon>Philodinida</taxon>
        <taxon>Philodinidae</taxon>
        <taxon>Rotaria</taxon>
    </lineage>
</organism>
<dbReference type="EMBL" id="CAJOBI010000028">
    <property type="protein sequence ID" value="CAF3784442.1"/>
    <property type="molecule type" value="Genomic_DNA"/>
</dbReference>
<dbReference type="Proteomes" id="UP000676336">
    <property type="component" value="Unassembled WGS sequence"/>
</dbReference>
<sequence>MSVTSKKISRLEKEAFLRAKDFEYKREQTSHLLTNSCQDEEAFENDRHRRHAKMRQTRQIQREIDYQVGMIDKVNDRRQQELQKKNKTTPTTTTRSNVISISSSTSTTSPVTNGANRVGGATEKYTSSQHTSGSKF</sequence>
<accession>A0A816MRY7</accession>
<gene>
    <name evidence="7" type="ORF">BYL167_LOCUS2485</name>
    <name evidence="3" type="ORF">CJN711_LOCUS29130</name>
    <name evidence="8" type="ORF">GIL414_LOCUS1990</name>
    <name evidence="2" type="ORF">KQP761_LOCUS14582</name>
    <name evidence="5" type="ORF">MBJ925_LOCUS27572</name>
    <name evidence="6" type="ORF">SMN809_LOCUS301</name>
    <name evidence="9" type="ORF">UXM345_LOCUS27489</name>
    <name evidence="4" type="ORF">XDN619_LOCUS3120</name>
</gene>
<dbReference type="EMBL" id="CAJOBF010005951">
    <property type="protein sequence ID" value="CAF4191995.1"/>
    <property type="molecule type" value="Genomic_DNA"/>
</dbReference>
<evidence type="ECO:0000313" key="9">
    <source>
        <dbReference type="EMBL" id="CAF4191995.1"/>
    </source>
</evidence>
<dbReference type="Proteomes" id="UP000663855">
    <property type="component" value="Unassembled WGS sequence"/>
</dbReference>
<dbReference type="Proteomes" id="UP000681720">
    <property type="component" value="Unassembled WGS sequence"/>
</dbReference>
<dbReference type="Proteomes" id="UP000663842">
    <property type="component" value="Unassembled WGS sequence"/>
</dbReference>
<evidence type="ECO:0000313" key="10">
    <source>
        <dbReference type="Proteomes" id="UP000663887"/>
    </source>
</evidence>
<evidence type="ECO:0000313" key="7">
    <source>
        <dbReference type="EMBL" id="CAF3791666.1"/>
    </source>
</evidence>
<dbReference type="EMBL" id="CAJOBH010000436">
    <property type="protein sequence ID" value="CAF3791666.1"/>
    <property type="molecule type" value="Genomic_DNA"/>
</dbReference>
<comment type="caution">
    <text evidence="4">The sequence shown here is derived from an EMBL/GenBank/DDBJ whole genome shotgun (WGS) entry which is preliminary data.</text>
</comment>
<dbReference type="Proteomes" id="UP000681967">
    <property type="component" value="Unassembled WGS sequence"/>
</dbReference>
<dbReference type="Proteomes" id="UP000663824">
    <property type="component" value="Unassembled WGS sequence"/>
</dbReference>